<evidence type="ECO:0000313" key="1">
    <source>
        <dbReference type="EMBL" id="WAJ29808.1"/>
    </source>
</evidence>
<name>A0ACD4NSQ9_9HYPH</name>
<keyword evidence="1" id="KW-0547">Nucleotide-binding</keyword>
<accession>A0ACD4NSQ9</accession>
<dbReference type="EMBL" id="CP113520">
    <property type="protein sequence ID" value="WAJ29808.1"/>
    <property type="molecule type" value="Genomic_DNA"/>
</dbReference>
<sequence length="555" mass="59204">MAENQPSLKPVILSLFATYWRDARWITLLVVGASIVGALCAIAAPVLFARAVDALAAGGEPDAILRTLLLYALVFGIADALGDAARYILVLCGQRLSFISNFAFFSRLLRKTAGFFLERNQVEIGNARREGSYALDLVLQFGIGGVLPGLVQIVFSLVVLGGLVSWETALIVLVYGVVVVGLDFARVAKVNPSINAAIDGSQENASLVGNAVAVIETLRQTRGEAWMQDRFLDGARGILASWRRYALVSGGFAAVAGLAVGLQLAVTFLILLPRHEAGTITVGEIVLFNTLLLQLNQPCRLVGQAIKEVADALARFRPFAAMWSAPEDTEPADPLPFPPGAGTLAFQGVGFRYPNGRGVSDLDFTVVRGTPAFLVGETGSGKSTVLRLLLKSAEPQEGRILAGDTDVTRIRRDEWFAHVGVVPQDVALLNDSLAVNIVLGRPHDEARLRSAAERASILARIEAMPEGFATTVGERGLKLSGGERQRIAIARALYGEPSILLLDEASSALDEDTEAEIMDGLRALAGSLTILAVTHRRSIIRPGDQVIRLSEGGLA</sequence>
<protein>
    <submittedName>
        <fullName evidence="1">ABC transporter ATP-binding protein</fullName>
    </submittedName>
</protein>
<gene>
    <name evidence="1" type="ORF">OXU80_06190</name>
</gene>
<reference evidence="1" key="1">
    <citation type="submission" date="2022-11" db="EMBL/GenBank/DDBJ databases">
        <title>beta-Carotene-producing bacterium, Jeongeuplla avenae sp. nov., alleviates the salt stress of Arabidopsis seedlings.</title>
        <authorList>
            <person name="Jiang L."/>
            <person name="Lee J."/>
        </authorList>
    </citation>
    <scope>NUCLEOTIDE SEQUENCE</scope>
    <source>
        <strain evidence="1">DY_R2A_6</strain>
    </source>
</reference>
<evidence type="ECO:0000313" key="2">
    <source>
        <dbReference type="Proteomes" id="UP001163223"/>
    </source>
</evidence>
<proteinExistence type="predicted"/>
<keyword evidence="2" id="KW-1185">Reference proteome</keyword>
<keyword evidence="1" id="KW-0067">ATP-binding</keyword>
<organism evidence="1 2">
    <name type="scientific">Antarcticirhabdus aurantiaca</name>
    <dbReference type="NCBI Taxonomy" id="2606717"/>
    <lineage>
        <taxon>Bacteria</taxon>
        <taxon>Pseudomonadati</taxon>
        <taxon>Pseudomonadota</taxon>
        <taxon>Alphaproteobacteria</taxon>
        <taxon>Hyphomicrobiales</taxon>
        <taxon>Aurantimonadaceae</taxon>
        <taxon>Antarcticirhabdus</taxon>
    </lineage>
</organism>
<dbReference type="Proteomes" id="UP001163223">
    <property type="component" value="Chromosome"/>
</dbReference>